<dbReference type="AlphaFoldDB" id="A0A147F0R3"/>
<gene>
    <name evidence="6" type="ORF">NS220_02485</name>
</gene>
<dbReference type="SUPFAM" id="SSF48498">
    <property type="entry name" value="Tetracyclin repressor-like, C-terminal domain"/>
    <property type="match status" value="1"/>
</dbReference>
<dbReference type="SUPFAM" id="SSF46689">
    <property type="entry name" value="Homeodomain-like"/>
    <property type="match status" value="1"/>
</dbReference>
<dbReference type="PROSITE" id="PS50977">
    <property type="entry name" value="HTH_TETR_2"/>
    <property type="match status" value="1"/>
</dbReference>
<dbReference type="RefSeq" id="WP_058622526.1">
    <property type="nucleotide sequence ID" value="NZ_LDRT01000012.1"/>
</dbReference>
<dbReference type="OrthoDB" id="9796019at2"/>
<reference evidence="6 7" key="1">
    <citation type="journal article" date="2016" name="Front. Microbiol.">
        <title>Genomic Resource of Rice Seed Associated Bacteria.</title>
        <authorList>
            <person name="Midha S."/>
            <person name="Bansal K."/>
            <person name="Sharma S."/>
            <person name="Kumar N."/>
            <person name="Patil P.P."/>
            <person name="Chaudhry V."/>
            <person name="Patil P.B."/>
        </authorList>
    </citation>
    <scope>NUCLEOTIDE SEQUENCE [LARGE SCALE GENOMIC DNA]</scope>
    <source>
        <strain evidence="6 7">NS220</strain>
    </source>
</reference>
<evidence type="ECO:0000256" key="2">
    <source>
        <dbReference type="ARBA" id="ARBA00023125"/>
    </source>
</evidence>
<keyword evidence="3" id="KW-0804">Transcription</keyword>
<dbReference type="Gene3D" id="1.10.10.60">
    <property type="entry name" value="Homeodomain-like"/>
    <property type="match status" value="1"/>
</dbReference>
<accession>A0A147F0R3</accession>
<dbReference type="Pfam" id="PF00440">
    <property type="entry name" value="TetR_N"/>
    <property type="match status" value="1"/>
</dbReference>
<dbReference type="PANTHER" id="PTHR30055">
    <property type="entry name" value="HTH-TYPE TRANSCRIPTIONAL REGULATOR RUTR"/>
    <property type="match status" value="1"/>
</dbReference>
<evidence type="ECO:0000259" key="5">
    <source>
        <dbReference type="PROSITE" id="PS50977"/>
    </source>
</evidence>
<feature type="DNA-binding region" description="H-T-H motif" evidence="4">
    <location>
        <begin position="36"/>
        <end position="55"/>
    </location>
</feature>
<name>A0A147F0R3_MICTE</name>
<evidence type="ECO:0000313" key="7">
    <source>
        <dbReference type="Proteomes" id="UP000075025"/>
    </source>
</evidence>
<dbReference type="InterPro" id="IPR011075">
    <property type="entry name" value="TetR_C"/>
</dbReference>
<dbReference type="Pfam" id="PF16859">
    <property type="entry name" value="TetR_C_11"/>
    <property type="match status" value="1"/>
</dbReference>
<evidence type="ECO:0000313" key="6">
    <source>
        <dbReference type="EMBL" id="KTR96393.1"/>
    </source>
</evidence>
<dbReference type="EMBL" id="LDRT01000012">
    <property type="protein sequence ID" value="KTR96393.1"/>
    <property type="molecule type" value="Genomic_DNA"/>
</dbReference>
<dbReference type="InterPro" id="IPR050109">
    <property type="entry name" value="HTH-type_TetR-like_transc_reg"/>
</dbReference>
<organism evidence="6 7">
    <name type="scientific">Microbacterium testaceum</name>
    <name type="common">Aureobacterium testaceum</name>
    <name type="synonym">Brevibacterium testaceum</name>
    <dbReference type="NCBI Taxonomy" id="2033"/>
    <lineage>
        <taxon>Bacteria</taxon>
        <taxon>Bacillati</taxon>
        <taxon>Actinomycetota</taxon>
        <taxon>Actinomycetes</taxon>
        <taxon>Micrococcales</taxon>
        <taxon>Microbacteriaceae</taxon>
        <taxon>Microbacterium</taxon>
    </lineage>
</organism>
<evidence type="ECO:0000256" key="4">
    <source>
        <dbReference type="PROSITE-ProRule" id="PRU00335"/>
    </source>
</evidence>
<dbReference type="PANTHER" id="PTHR30055:SF148">
    <property type="entry name" value="TETR-FAMILY TRANSCRIPTIONAL REGULATOR"/>
    <property type="match status" value="1"/>
</dbReference>
<dbReference type="GO" id="GO:0000976">
    <property type="term" value="F:transcription cis-regulatory region binding"/>
    <property type="evidence" value="ECO:0007669"/>
    <property type="project" value="TreeGrafter"/>
</dbReference>
<comment type="caution">
    <text evidence="6">The sequence shown here is derived from an EMBL/GenBank/DDBJ whole genome shotgun (WGS) entry which is preliminary data.</text>
</comment>
<dbReference type="InterPro" id="IPR036271">
    <property type="entry name" value="Tet_transcr_reg_TetR-rel_C_sf"/>
</dbReference>
<proteinExistence type="predicted"/>
<dbReference type="GO" id="GO:0003700">
    <property type="term" value="F:DNA-binding transcription factor activity"/>
    <property type="evidence" value="ECO:0007669"/>
    <property type="project" value="TreeGrafter"/>
</dbReference>
<dbReference type="InterPro" id="IPR009057">
    <property type="entry name" value="Homeodomain-like_sf"/>
</dbReference>
<evidence type="ECO:0000256" key="1">
    <source>
        <dbReference type="ARBA" id="ARBA00023015"/>
    </source>
</evidence>
<keyword evidence="1" id="KW-0805">Transcription regulation</keyword>
<protein>
    <submittedName>
        <fullName evidence="6">TetR family transcriptional regulator</fullName>
    </submittedName>
</protein>
<keyword evidence="2 4" id="KW-0238">DNA-binding</keyword>
<dbReference type="Proteomes" id="UP000075025">
    <property type="component" value="Unassembled WGS sequence"/>
</dbReference>
<dbReference type="PATRIC" id="fig|2033.6.peg.473"/>
<dbReference type="Gene3D" id="1.10.357.10">
    <property type="entry name" value="Tetracycline Repressor, domain 2"/>
    <property type="match status" value="1"/>
</dbReference>
<dbReference type="InterPro" id="IPR001647">
    <property type="entry name" value="HTH_TetR"/>
</dbReference>
<evidence type="ECO:0000256" key="3">
    <source>
        <dbReference type="ARBA" id="ARBA00023163"/>
    </source>
</evidence>
<feature type="domain" description="HTH tetR-type" evidence="5">
    <location>
        <begin position="13"/>
        <end position="73"/>
    </location>
</feature>
<sequence length="203" mass="22323">MAASELTQRRRGKELEDAILDAAWHELVDAGYGRLTMDTIARRARTSEPVLYRRWANKDALVVAAIEHRRAASPIPLADTGSLRGDLVAELTASAAARAEFYAITMAAAHAGLSVDGATTPAQVRDRLMGVHDTGRDRPLYQRAAARGEIDLERVPEVVLEMPFALVRLELLMNLTPPSSERIRAIVDDCFLPLAERRESAAR</sequence>